<gene>
    <name evidence="2" type="ORF">BST43_12290</name>
</gene>
<name>A0A1X0J7D9_9MYCO</name>
<keyword evidence="1" id="KW-0175">Coiled coil</keyword>
<evidence type="ECO:0000256" key="1">
    <source>
        <dbReference type="SAM" id="Coils"/>
    </source>
</evidence>
<evidence type="ECO:0000313" key="2">
    <source>
        <dbReference type="EMBL" id="ORB57685.1"/>
    </source>
</evidence>
<accession>A0A1X0J7D9</accession>
<dbReference type="AlphaFoldDB" id="A0A1X0J7D9"/>
<sequence>MGGDLRIEVLRRLDELPDHPSSRAYPALGSYTPYTFEIDLSREPTTDEMERAFALFNRTDFEFKPPKTFTTVCTTTELESRLGLLQLQVDGIRQAAQYGDHTNEQAESRAERERERADAATAKLNDQTLRMYRMLEGTATAADFEAVRSASEDSMQGGSE</sequence>
<proteinExistence type="predicted"/>
<evidence type="ECO:0000313" key="3">
    <source>
        <dbReference type="Proteomes" id="UP000192434"/>
    </source>
</evidence>
<dbReference type="Proteomes" id="UP000192434">
    <property type="component" value="Unassembled WGS sequence"/>
</dbReference>
<dbReference type="EMBL" id="MVII01000014">
    <property type="protein sequence ID" value="ORB57685.1"/>
    <property type="molecule type" value="Genomic_DNA"/>
</dbReference>
<protein>
    <submittedName>
        <fullName evidence="2">Uncharacterized protein</fullName>
    </submittedName>
</protein>
<reference evidence="2 3" key="1">
    <citation type="submission" date="2016-12" db="EMBL/GenBank/DDBJ databases">
        <title>The new phylogeny of genus Mycobacterium.</title>
        <authorList>
            <person name="Tortoli E."/>
            <person name="Trovato A."/>
            <person name="Cirillo D.M."/>
        </authorList>
    </citation>
    <scope>NUCLEOTIDE SEQUENCE [LARGE SCALE GENOMIC DNA]</scope>
    <source>
        <strain evidence="2 3">CCUG 66554</strain>
    </source>
</reference>
<feature type="coiled-coil region" evidence="1">
    <location>
        <begin position="103"/>
        <end position="130"/>
    </location>
</feature>
<organism evidence="2 3">
    <name type="scientific">Mycobacteroides saopaulense</name>
    <dbReference type="NCBI Taxonomy" id="1578165"/>
    <lineage>
        <taxon>Bacteria</taxon>
        <taxon>Bacillati</taxon>
        <taxon>Actinomycetota</taxon>
        <taxon>Actinomycetes</taxon>
        <taxon>Mycobacteriales</taxon>
        <taxon>Mycobacteriaceae</taxon>
        <taxon>Mycobacteroides</taxon>
    </lineage>
</organism>
<comment type="caution">
    <text evidence="2">The sequence shown here is derived from an EMBL/GenBank/DDBJ whole genome shotgun (WGS) entry which is preliminary data.</text>
</comment>